<keyword evidence="3" id="KW-1185">Reference proteome</keyword>
<proteinExistence type="predicted"/>
<gene>
    <name evidence="2" type="ORF">GALMADRAFT_254888</name>
</gene>
<dbReference type="AlphaFoldDB" id="A0A067SUQ3"/>
<dbReference type="EMBL" id="KL142397">
    <property type="protein sequence ID" value="KDR70468.1"/>
    <property type="molecule type" value="Genomic_DNA"/>
</dbReference>
<evidence type="ECO:0000256" key="1">
    <source>
        <dbReference type="SAM" id="MobiDB-lite"/>
    </source>
</evidence>
<evidence type="ECO:0000313" key="2">
    <source>
        <dbReference type="EMBL" id="KDR70468.1"/>
    </source>
</evidence>
<dbReference type="HOGENOM" id="CLU_030662_0_0_1"/>
<evidence type="ECO:0008006" key="4">
    <source>
        <dbReference type="Google" id="ProtNLM"/>
    </source>
</evidence>
<organism evidence="2 3">
    <name type="scientific">Galerina marginata (strain CBS 339.88)</name>
    <dbReference type="NCBI Taxonomy" id="685588"/>
    <lineage>
        <taxon>Eukaryota</taxon>
        <taxon>Fungi</taxon>
        <taxon>Dikarya</taxon>
        <taxon>Basidiomycota</taxon>
        <taxon>Agaricomycotina</taxon>
        <taxon>Agaricomycetes</taxon>
        <taxon>Agaricomycetidae</taxon>
        <taxon>Agaricales</taxon>
        <taxon>Agaricineae</taxon>
        <taxon>Strophariaceae</taxon>
        <taxon>Galerina</taxon>
    </lineage>
</organism>
<accession>A0A067SUQ3</accession>
<protein>
    <recommendedName>
        <fullName evidence="4">F-box domain-containing protein</fullName>
    </recommendedName>
</protein>
<dbReference type="Proteomes" id="UP000027222">
    <property type="component" value="Unassembled WGS sequence"/>
</dbReference>
<evidence type="ECO:0000313" key="3">
    <source>
        <dbReference type="Proteomes" id="UP000027222"/>
    </source>
</evidence>
<feature type="region of interest" description="Disordered" evidence="1">
    <location>
        <begin position="1"/>
        <end position="29"/>
    </location>
</feature>
<sequence>MSLPILPQHTKKRKSKRPTFPIRNRDGPPPISKLNDDLLWRIFNLNTLTDTDMIKNLSSSEFSLTTARHTSQVCAGWRSLMLASSSLWASTINLKHLEQKNDNWRDEILKRTGNALISIGGRLEKGGHAAQFFLSLLGEHWTRLRRLSIHVEDPVIAEDERWLSVHTPAPNLEIFYVWFSSPPAFSTADDVLFSNDAPSMHTLVTHKINFKLSERWLTGLRRLDLFGCSVEKTILFALAEMLALESLDMMNIDIIDVHTEDRLWPMIILPKLKRISLSVNLTTLTALIGYIYPTLGCTFEYESCNDKISLPTTEDIFLLRRGFSTHFQCFSDFWHNDTISWMMTEDILELTNVLKAGGNSAFYVHIEIERGSPWHVIPNIILHSLYSYDLRRITTLELDISQDALDVCDWYFAKFLRSLSSVATMHTDSSTMQVLVHLQEDLLNGEILFSSLKSIVFDTDAELICSAIMQFLLQRRDAGVPITDFDLYDCTSPNQDRLLFLEGIKGLDVDWNEEIRNGM</sequence>
<name>A0A067SUQ3_GALM3</name>
<reference evidence="3" key="1">
    <citation type="journal article" date="2014" name="Proc. Natl. Acad. Sci. U.S.A.">
        <title>Extensive sampling of basidiomycete genomes demonstrates inadequacy of the white-rot/brown-rot paradigm for wood decay fungi.</title>
        <authorList>
            <person name="Riley R."/>
            <person name="Salamov A.A."/>
            <person name="Brown D.W."/>
            <person name="Nagy L.G."/>
            <person name="Floudas D."/>
            <person name="Held B.W."/>
            <person name="Levasseur A."/>
            <person name="Lombard V."/>
            <person name="Morin E."/>
            <person name="Otillar R."/>
            <person name="Lindquist E.A."/>
            <person name="Sun H."/>
            <person name="LaButti K.M."/>
            <person name="Schmutz J."/>
            <person name="Jabbour D."/>
            <person name="Luo H."/>
            <person name="Baker S.E."/>
            <person name="Pisabarro A.G."/>
            <person name="Walton J.D."/>
            <person name="Blanchette R.A."/>
            <person name="Henrissat B."/>
            <person name="Martin F."/>
            <person name="Cullen D."/>
            <person name="Hibbett D.S."/>
            <person name="Grigoriev I.V."/>
        </authorList>
    </citation>
    <scope>NUCLEOTIDE SEQUENCE [LARGE SCALE GENOMIC DNA]</scope>
    <source>
        <strain evidence="3">CBS 339.88</strain>
    </source>
</reference>